<accession>A0ABY7BM01</accession>
<protein>
    <submittedName>
        <fullName evidence="1">Uncharacterized protein</fullName>
    </submittedName>
</protein>
<evidence type="ECO:0000313" key="2">
    <source>
        <dbReference type="Proteomes" id="UP001164909"/>
    </source>
</evidence>
<keyword evidence="2" id="KW-1185">Reference proteome</keyword>
<sequence length="46" mass="5378">MKLIKPVLFCLFTSEFVPFPLEIETSAQEIMEVAKNLETKMEKFKV</sequence>
<proteinExistence type="predicted"/>
<reference evidence="1" key="1">
    <citation type="submission" date="2022-12" db="EMBL/GenBank/DDBJ databases">
        <authorList>
            <person name="Bing R.G."/>
            <person name="Willard D.J."/>
            <person name="Manesh M.J.H."/>
            <person name="Laemthong T."/>
            <person name="Crosby J.R."/>
            <person name="Kelly R.M."/>
        </authorList>
    </citation>
    <scope>NUCLEOTIDE SEQUENCE</scope>
    <source>
        <strain evidence="1">DSM 8990</strain>
    </source>
</reference>
<evidence type="ECO:0000313" key="1">
    <source>
        <dbReference type="EMBL" id="WAM33873.1"/>
    </source>
</evidence>
<gene>
    <name evidence="1" type="ORF">OTK00_000010</name>
</gene>
<dbReference type="RefSeq" id="WP_268760795.1">
    <property type="nucleotide sequence ID" value="NZ_CP113865.1"/>
</dbReference>
<name>A0ABY7BM01_9FIRM</name>
<dbReference type="EMBL" id="CP113865">
    <property type="protein sequence ID" value="WAM33873.1"/>
    <property type="molecule type" value="Genomic_DNA"/>
</dbReference>
<dbReference type="Proteomes" id="UP001164909">
    <property type="component" value="Chromosome"/>
</dbReference>
<organism evidence="1 2">
    <name type="scientific">Caldicellulosiruptor morganii</name>
    <dbReference type="NCBI Taxonomy" id="1387555"/>
    <lineage>
        <taxon>Bacteria</taxon>
        <taxon>Bacillati</taxon>
        <taxon>Bacillota</taxon>
        <taxon>Bacillota incertae sedis</taxon>
        <taxon>Caldicellulosiruptorales</taxon>
        <taxon>Caldicellulosiruptoraceae</taxon>
        <taxon>Caldicellulosiruptor</taxon>
    </lineage>
</organism>